<dbReference type="Pfam" id="PF00249">
    <property type="entry name" value="Myb_DNA-binding"/>
    <property type="match status" value="2"/>
</dbReference>
<evidence type="ECO:0000256" key="7">
    <source>
        <dbReference type="SAM" id="MobiDB-lite"/>
    </source>
</evidence>
<feature type="domain" description="Myb-like" evidence="8">
    <location>
        <begin position="11"/>
        <end position="63"/>
    </location>
</feature>
<evidence type="ECO:0000313" key="10">
    <source>
        <dbReference type="EMBL" id="PON58283.1"/>
    </source>
</evidence>
<keyword evidence="6" id="KW-0539">Nucleus</keyword>
<dbReference type="PANTHER" id="PTHR47997">
    <property type="entry name" value="MYB DOMAIN PROTEIN 55"/>
    <property type="match status" value="1"/>
</dbReference>
<keyword evidence="11" id="KW-1185">Reference proteome</keyword>
<dbReference type="InterPro" id="IPR001005">
    <property type="entry name" value="SANT/Myb"/>
</dbReference>
<dbReference type="PANTHER" id="PTHR47997:SF75">
    <property type="entry name" value="MYB DOMAIN PROTEIN 55"/>
    <property type="match status" value="1"/>
</dbReference>
<dbReference type="OrthoDB" id="2143914at2759"/>
<evidence type="ECO:0000259" key="8">
    <source>
        <dbReference type="PROSITE" id="PS50090"/>
    </source>
</evidence>
<dbReference type="STRING" id="63057.A0A2P5CB64"/>
<dbReference type="FunCoup" id="A0A2P5CB64">
    <property type="interactions" value="23"/>
</dbReference>
<dbReference type="GO" id="GO:0003677">
    <property type="term" value="F:DNA binding"/>
    <property type="evidence" value="ECO:0007669"/>
    <property type="project" value="UniProtKB-KW"/>
</dbReference>
<name>A0A2P5CB64_TREOI</name>
<feature type="compositionally biased region" description="Low complexity" evidence="7">
    <location>
        <begin position="210"/>
        <end position="226"/>
    </location>
</feature>
<feature type="domain" description="Myb-like" evidence="8">
    <location>
        <begin position="64"/>
        <end position="114"/>
    </location>
</feature>
<sequence>MGRGRAPCCDKSQVKRGPWSPAEDLRLITFIQKHGHENWRALPKQAGLLRCGKSCRLRWINYLRPDVKRGNFSKEEEEAIIKLHETLGNKWSKIASHFPGRTDNEIKNVWNTHLKKRLSLKNSDPCGDEHDQSKECSSITSSSSSSSSTTSVLSSGKRSSGVVQAEHGHQSDEKSIPKRPRIESREEHVEIGEKIDQDQERKEPKEVQLVTSATSSASSYDSNVSNNTSDHQVGVSKLDLEEDMDLLFDFEGSYDVSNILQEVNKPEVSDYNPTILESVPLEADYEFWNMLDSLGTSLQPNHEVQLQESEANCDQSSNFGVQEFSPEIETKKWFRYLESELGLEGTTANDNNQNRAMHQETVLVPDVNRYSFHNHIDDLIEAEPESDPCLGFSTAYQMWPSNLAQNSAAI</sequence>
<gene>
    <name evidence="10" type="primary">TorMYB7</name>
    <name evidence="10" type="ORF">TorRG33x02_291550</name>
</gene>
<keyword evidence="3" id="KW-0805">Transcription regulation</keyword>
<feature type="region of interest" description="Disordered" evidence="7">
    <location>
        <begin position="120"/>
        <end position="231"/>
    </location>
</feature>
<dbReference type="SUPFAM" id="SSF46689">
    <property type="entry name" value="Homeodomain-like"/>
    <property type="match status" value="1"/>
</dbReference>
<evidence type="ECO:0000259" key="9">
    <source>
        <dbReference type="PROSITE" id="PS51294"/>
    </source>
</evidence>
<evidence type="ECO:0000313" key="11">
    <source>
        <dbReference type="Proteomes" id="UP000237000"/>
    </source>
</evidence>
<accession>A0A2P5CB64</accession>
<dbReference type="FunFam" id="1.10.10.60:FF:000015">
    <property type="entry name" value="Transcription factor RAX3"/>
    <property type="match status" value="1"/>
</dbReference>
<keyword evidence="4" id="KW-0238">DNA-binding</keyword>
<dbReference type="PROSITE" id="PS50090">
    <property type="entry name" value="MYB_LIKE"/>
    <property type="match status" value="2"/>
</dbReference>
<evidence type="ECO:0000256" key="1">
    <source>
        <dbReference type="ARBA" id="ARBA00004123"/>
    </source>
</evidence>
<dbReference type="InParanoid" id="A0A2P5CB64"/>
<dbReference type="CDD" id="cd00167">
    <property type="entry name" value="SANT"/>
    <property type="match status" value="2"/>
</dbReference>
<feature type="compositionally biased region" description="Low complexity" evidence="7">
    <location>
        <begin position="137"/>
        <end position="160"/>
    </location>
</feature>
<organism evidence="10 11">
    <name type="scientific">Trema orientale</name>
    <name type="common">Charcoal tree</name>
    <name type="synonym">Celtis orientalis</name>
    <dbReference type="NCBI Taxonomy" id="63057"/>
    <lineage>
        <taxon>Eukaryota</taxon>
        <taxon>Viridiplantae</taxon>
        <taxon>Streptophyta</taxon>
        <taxon>Embryophyta</taxon>
        <taxon>Tracheophyta</taxon>
        <taxon>Spermatophyta</taxon>
        <taxon>Magnoliopsida</taxon>
        <taxon>eudicotyledons</taxon>
        <taxon>Gunneridae</taxon>
        <taxon>Pentapetalae</taxon>
        <taxon>rosids</taxon>
        <taxon>fabids</taxon>
        <taxon>Rosales</taxon>
        <taxon>Cannabaceae</taxon>
        <taxon>Trema</taxon>
    </lineage>
</organism>
<feature type="compositionally biased region" description="Basic and acidic residues" evidence="7">
    <location>
        <begin position="166"/>
        <end position="206"/>
    </location>
</feature>
<proteinExistence type="predicted"/>
<dbReference type="InterPro" id="IPR017930">
    <property type="entry name" value="Myb_dom"/>
</dbReference>
<evidence type="ECO:0000256" key="4">
    <source>
        <dbReference type="ARBA" id="ARBA00023125"/>
    </source>
</evidence>
<feature type="domain" description="HTH myb-type" evidence="9">
    <location>
        <begin position="64"/>
        <end position="118"/>
    </location>
</feature>
<evidence type="ECO:0000256" key="3">
    <source>
        <dbReference type="ARBA" id="ARBA00023015"/>
    </source>
</evidence>
<dbReference type="GO" id="GO:0005634">
    <property type="term" value="C:nucleus"/>
    <property type="evidence" value="ECO:0007669"/>
    <property type="project" value="UniProtKB-SubCell"/>
</dbReference>
<evidence type="ECO:0000256" key="5">
    <source>
        <dbReference type="ARBA" id="ARBA00023163"/>
    </source>
</evidence>
<feature type="domain" description="HTH myb-type" evidence="9">
    <location>
        <begin position="11"/>
        <end position="63"/>
    </location>
</feature>
<dbReference type="EMBL" id="JXTC01000388">
    <property type="protein sequence ID" value="PON58283.1"/>
    <property type="molecule type" value="Genomic_DNA"/>
</dbReference>
<reference evidence="11" key="1">
    <citation type="submission" date="2016-06" db="EMBL/GenBank/DDBJ databases">
        <title>Parallel loss of symbiosis genes in relatives of nitrogen-fixing non-legume Parasponia.</title>
        <authorList>
            <person name="Van Velzen R."/>
            <person name="Holmer R."/>
            <person name="Bu F."/>
            <person name="Rutten L."/>
            <person name="Van Zeijl A."/>
            <person name="Liu W."/>
            <person name="Santuari L."/>
            <person name="Cao Q."/>
            <person name="Sharma T."/>
            <person name="Shen D."/>
            <person name="Roswanjaya Y."/>
            <person name="Wardhani T."/>
            <person name="Kalhor M.S."/>
            <person name="Jansen J."/>
            <person name="Van den Hoogen J."/>
            <person name="Gungor B."/>
            <person name="Hartog M."/>
            <person name="Hontelez J."/>
            <person name="Verver J."/>
            <person name="Yang W.-C."/>
            <person name="Schijlen E."/>
            <person name="Repin R."/>
            <person name="Schilthuizen M."/>
            <person name="Schranz E."/>
            <person name="Heidstra R."/>
            <person name="Miyata K."/>
            <person name="Fedorova E."/>
            <person name="Kohlen W."/>
            <person name="Bisseling T."/>
            <person name="Smit S."/>
            <person name="Geurts R."/>
        </authorList>
    </citation>
    <scope>NUCLEOTIDE SEQUENCE [LARGE SCALE GENOMIC DNA]</scope>
    <source>
        <strain evidence="11">cv. RG33-2</strain>
    </source>
</reference>
<keyword evidence="5" id="KW-0804">Transcription</keyword>
<evidence type="ECO:0000256" key="6">
    <source>
        <dbReference type="ARBA" id="ARBA00023242"/>
    </source>
</evidence>
<protein>
    <submittedName>
        <fullName evidence="10">MYB transcription factor</fullName>
    </submittedName>
</protein>
<keyword evidence="2" id="KW-0677">Repeat</keyword>
<dbReference type="Proteomes" id="UP000237000">
    <property type="component" value="Unassembled WGS sequence"/>
</dbReference>
<dbReference type="Gene3D" id="1.10.10.60">
    <property type="entry name" value="Homeodomain-like"/>
    <property type="match status" value="2"/>
</dbReference>
<comment type="subcellular location">
    <subcellularLocation>
        <location evidence="1">Nucleus</location>
    </subcellularLocation>
</comment>
<comment type="caution">
    <text evidence="10">The sequence shown here is derived from an EMBL/GenBank/DDBJ whole genome shotgun (WGS) entry which is preliminary data.</text>
</comment>
<dbReference type="InterPro" id="IPR009057">
    <property type="entry name" value="Homeodomain-like_sf"/>
</dbReference>
<dbReference type="SMART" id="SM00717">
    <property type="entry name" value="SANT"/>
    <property type="match status" value="2"/>
</dbReference>
<dbReference type="PROSITE" id="PS51294">
    <property type="entry name" value="HTH_MYB"/>
    <property type="match status" value="2"/>
</dbReference>
<dbReference type="InterPro" id="IPR051953">
    <property type="entry name" value="Plant_SW-associated_TFs"/>
</dbReference>
<evidence type="ECO:0000256" key="2">
    <source>
        <dbReference type="ARBA" id="ARBA00022737"/>
    </source>
</evidence>
<dbReference type="AlphaFoldDB" id="A0A2P5CB64"/>